<evidence type="ECO:0000313" key="1">
    <source>
        <dbReference type="EMBL" id="MCZ0805858.1"/>
    </source>
</evidence>
<dbReference type="EMBL" id="JAPTNE010000003">
    <property type="protein sequence ID" value="MCZ0805858.1"/>
    <property type="molecule type" value="Genomic_DNA"/>
</dbReference>
<dbReference type="Proteomes" id="UP001077662">
    <property type="component" value="Unassembled WGS sequence"/>
</dbReference>
<name>A0AAP3DD55_BRELA</name>
<dbReference type="RefSeq" id="WP_258432837.1">
    <property type="nucleotide sequence ID" value="NZ_JANSGW010000003.1"/>
</dbReference>
<proteinExistence type="predicted"/>
<gene>
    <name evidence="1" type="ORF">O0554_02840</name>
</gene>
<accession>A0AAP3DD55</accession>
<organism evidence="1 2">
    <name type="scientific">Brevibacillus laterosporus</name>
    <name type="common">Bacillus laterosporus</name>
    <dbReference type="NCBI Taxonomy" id="1465"/>
    <lineage>
        <taxon>Bacteria</taxon>
        <taxon>Bacillati</taxon>
        <taxon>Bacillota</taxon>
        <taxon>Bacilli</taxon>
        <taxon>Bacillales</taxon>
        <taxon>Paenibacillaceae</taxon>
        <taxon>Brevibacillus</taxon>
    </lineage>
</organism>
<evidence type="ECO:0000313" key="2">
    <source>
        <dbReference type="Proteomes" id="UP001077662"/>
    </source>
</evidence>
<reference evidence="1" key="1">
    <citation type="submission" date="2022-09" db="EMBL/GenBank/DDBJ databases">
        <title>Genome analysis and characterization of larvicidal activity of Brevibacillus strains.</title>
        <authorList>
            <person name="Patrusheva E.V."/>
            <person name="Izotova A.O."/>
            <person name="Toshchakov S.V."/>
            <person name="Sineoky S.P."/>
        </authorList>
    </citation>
    <scope>NUCLEOTIDE SEQUENCE</scope>
    <source>
        <strain evidence="1">VKPM_B-13247</strain>
    </source>
</reference>
<sequence>MSVKFYVVAGQNRVEFELAKANNLQVMNIIQGVFGFLGHEIKTGMLVTPQSLSHTPEVVVSKKSEENVSGDDDKGNSSIIPKVADVPKVDFKEDTKVESKGLCYHPKPLPNAKGEFMMTQSLGDVLGPLLGIAAVDGSENSQDSQNANSYIVSEEKSLIEPTKQYSGIIYNNGVPQYQTYVYCKNLKCGQHKKVFVKETQHSVYCPACDTKHIRRDATKGGFPEQDDFGNYFKADRLWVVNHKSHQERIKSPLK</sequence>
<dbReference type="AlphaFoldDB" id="A0AAP3DD55"/>
<comment type="caution">
    <text evidence="1">The sequence shown here is derived from an EMBL/GenBank/DDBJ whole genome shotgun (WGS) entry which is preliminary data.</text>
</comment>
<protein>
    <submittedName>
        <fullName evidence="1">Uncharacterized protein</fullName>
    </submittedName>
</protein>